<keyword evidence="3" id="KW-0808">Transferase</keyword>
<dbReference type="PANTHER" id="PTHR30522">
    <property type="entry name" value="NUCLEOSIDE TRIPHOSPHATE PYROPHOSPHOHYDROLASE"/>
    <property type="match status" value="1"/>
</dbReference>
<feature type="domain" description="Tetrapyrrole methylase" evidence="1">
    <location>
        <begin position="3"/>
        <end position="206"/>
    </location>
</feature>
<dbReference type="SUPFAM" id="SSF53790">
    <property type="entry name" value="Tetrapyrrole methylase"/>
    <property type="match status" value="1"/>
</dbReference>
<organism evidence="3 4">
    <name type="scientific">Alkaliphilus hydrothermalis</name>
    <dbReference type="NCBI Taxonomy" id="1482730"/>
    <lineage>
        <taxon>Bacteria</taxon>
        <taxon>Bacillati</taxon>
        <taxon>Bacillota</taxon>
        <taxon>Clostridia</taxon>
        <taxon>Peptostreptococcales</taxon>
        <taxon>Natronincolaceae</taxon>
        <taxon>Alkaliphilus</taxon>
    </lineage>
</organism>
<dbReference type="GO" id="GO:0008168">
    <property type="term" value="F:methyltransferase activity"/>
    <property type="evidence" value="ECO:0007669"/>
    <property type="project" value="UniProtKB-KW"/>
</dbReference>
<dbReference type="NCBIfam" id="NF007113">
    <property type="entry name" value="PRK09562.1"/>
    <property type="match status" value="1"/>
</dbReference>
<dbReference type="CDD" id="cd11528">
    <property type="entry name" value="NTP-PPase_MazG_Nterm"/>
    <property type="match status" value="1"/>
</dbReference>
<dbReference type="InterPro" id="IPR035996">
    <property type="entry name" value="4pyrrol_Methylase_sf"/>
</dbReference>
<evidence type="ECO:0000313" key="3">
    <source>
        <dbReference type="EMBL" id="MBM7614785.1"/>
    </source>
</evidence>
<feature type="domain" description="NTP pyrophosphohydrolase MazG-like" evidence="2">
    <location>
        <begin position="391"/>
        <end position="452"/>
    </location>
</feature>
<comment type="caution">
    <text evidence="3">The sequence shown here is derived from an EMBL/GenBank/DDBJ whole genome shotgun (WGS) entry which is preliminary data.</text>
</comment>
<dbReference type="RefSeq" id="WP_204401323.1">
    <property type="nucleotide sequence ID" value="NZ_JAFBEE010000006.1"/>
</dbReference>
<dbReference type="PIRSF" id="PIRSF002845">
    <property type="entry name" value="Ttrprl_mtas_MazG"/>
    <property type="match status" value="1"/>
</dbReference>
<feature type="domain" description="NTP pyrophosphohydrolase MazG-like" evidence="2">
    <location>
        <begin position="255"/>
        <end position="328"/>
    </location>
</feature>
<evidence type="ECO:0000259" key="2">
    <source>
        <dbReference type="Pfam" id="PF03819"/>
    </source>
</evidence>
<dbReference type="PANTHER" id="PTHR30522:SF0">
    <property type="entry name" value="NUCLEOSIDE TRIPHOSPHATE PYROPHOSPHOHYDROLASE"/>
    <property type="match status" value="1"/>
</dbReference>
<dbReference type="CDD" id="cd11529">
    <property type="entry name" value="NTP-PPase_MazG_Cterm"/>
    <property type="match status" value="1"/>
</dbReference>
<proteinExistence type="predicted"/>
<evidence type="ECO:0000313" key="4">
    <source>
        <dbReference type="Proteomes" id="UP001314796"/>
    </source>
</evidence>
<keyword evidence="4" id="KW-1185">Reference proteome</keyword>
<dbReference type="Pfam" id="PF00590">
    <property type="entry name" value="TP_methylase"/>
    <property type="match status" value="1"/>
</dbReference>
<sequence length="492" mass="56723">MGKITVVGLGPGSEEHVTLAALEAMKHYPMVYLRTQQHPTVSLLDRKGIPYSSFDFVYEEMADFDAVYDEIVNLLVEKSEKEEVLYAVPGHPNVAEVTVQRLKKVCDDRGIHMEIQPAMSFLDVMLPVLGVDPVDGFKLIDGLQLDQQEPDPSVANIITQVYDPFMASQIKLRLMDYYHDEQEIFVVRGAGIPTIQRIEKILLYELDRLDWIDYLTSVYIPKIDSMQKKYYNMNNLVDIMERLRNKDGCPWDIQQTHKSLKPYLIEESYEVLEAIDLEDDFLLEEELGDLLLQVVFHSQIAKERQAFSINDVIGGISEKLIFRHPHVFKDVKADNLGDALETWEERKRQEKKIESYTESMESIPQHLPALMKAFKIQKKAAGVGFDWDKSEEVINKIHEELSELKDATEEGHREKMLEEGGDLLFAVVNLLRFLDLDPEEALNSTSRKFISRFSYIEKAARESGGDLKDMTLEEMEELWQLAKTEGIHNFQE</sequence>
<dbReference type="Pfam" id="PF03819">
    <property type="entry name" value="MazG"/>
    <property type="match status" value="2"/>
</dbReference>
<gene>
    <name evidence="3" type="ORF">JOC73_001299</name>
</gene>
<dbReference type="Gene3D" id="3.40.1010.10">
    <property type="entry name" value="Cobalt-precorrin-4 Transmethylase, Domain 1"/>
    <property type="match status" value="1"/>
</dbReference>
<dbReference type="InterPro" id="IPR014777">
    <property type="entry name" value="4pyrrole_Mease_sub1"/>
</dbReference>
<dbReference type="GO" id="GO:0032259">
    <property type="term" value="P:methylation"/>
    <property type="evidence" value="ECO:0007669"/>
    <property type="project" value="UniProtKB-KW"/>
</dbReference>
<dbReference type="InterPro" id="IPR011551">
    <property type="entry name" value="NTP_PyrPHydrolase_MazG"/>
</dbReference>
<keyword evidence="3" id="KW-0489">Methyltransferase</keyword>
<dbReference type="NCBIfam" id="TIGR00444">
    <property type="entry name" value="mazG"/>
    <property type="match status" value="1"/>
</dbReference>
<dbReference type="InterPro" id="IPR024180">
    <property type="entry name" value="Tetrapyrrole_Mease/MazG_pred"/>
</dbReference>
<dbReference type="Proteomes" id="UP001314796">
    <property type="component" value="Unassembled WGS sequence"/>
</dbReference>
<accession>A0ABS2NPC6</accession>
<dbReference type="InterPro" id="IPR048015">
    <property type="entry name" value="NTP-PPase_MazG-like_N"/>
</dbReference>
<dbReference type="Gene3D" id="1.10.287.1080">
    <property type="entry name" value="MazG-like"/>
    <property type="match status" value="2"/>
</dbReference>
<protein>
    <submittedName>
        <fullName evidence="3">Tetrapyrrole methylase family protein/MazG family protein</fullName>
    </submittedName>
</protein>
<dbReference type="SUPFAM" id="SSF101386">
    <property type="entry name" value="all-alpha NTP pyrophosphatases"/>
    <property type="match status" value="2"/>
</dbReference>
<dbReference type="InterPro" id="IPR000878">
    <property type="entry name" value="4pyrrol_Mease"/>
</dbReference>
<dbReference type="EMBL" id="JAFBEE010000006">
    <property type="protein sequence ID" value="MBM7614785.1"/>
    <property type="molecule type" value="Genomic_DNA"/>
</dbReference>
<name>A0ABS2NPC6_9FIRM</name>
<dbReference type="InterPro" id="IPR004518">
    <property type="entry name" value="MazG-like_dom"/>
</dbReference>
<dbReference type="InterPro" id="IPR048011">
    <property type="entry name" value="NTP-PPase_MazG-like_C"/>
</dbReference>
<dbReference type="CDD" id="cd11723">
    <property type="entry name" value="YabN_N_like"/>
    <property type="match status" value="1"/>
</dbReference>
<dbReference type="InterPro" id="IPR035013">
    <property type="entry name" value="YabN_N"/>
</dbReference>
<evidence type="ECO:0000259" key="1">
    <source>
        <dbReference type="Pfam" id="PF00590"/>
    </source>
</evidence>
<reference evidence="3 4" key="1">
    <citation type="submission" date="2021-01" db="EMBL/GenBank/DDBJ databases">
        <title>Genomic Encyclopedia of Type Strains, Phase IV (KMG-IV): sequencing the most valuable type-strain genomes for metagenomic binning, comparative biology and taxonomic classification.</title>
        <authorList>
            <person name="Goeker M."/>
        </authorList>
    </citation>
    <scope>NUCLEOTIDE SEQUENCE [LARGE SCALE GENOMIC DNA]</scope>
    <source>
        <strain evidence="3 4">DSM 25890</strain>
    </source>
</reference>